<feature type="domain" description="TIR" evidence="5">
    <location>
        <begin position="52"/>
        <end position="214"/>
    </location>
</feature>
<dbReference type="InterPro" id="IPR035897">
    <property type="entry name" value="Toll_tir_struct_dom_sf"/>
</dbReference>
<dbReference type="GO" id="GO:0061809">
    <property type="term" value="F:NAD+ nucleosidase activity, cyclic ADP-ribose generating"/>
    <property type="evidence" value="ECO:0007669"/>
    <property type="project" value="UniProtKB-EC"/>
</dbReference>
<name>A0A0C9S8Z8_9CONI</name>
<dbReference type="EC" id="3.2.2.6" evidence="1"/>
<dbReference type="PANTHER" id="PTHR32009:SF39">
    <property type="entry name" value="TIR DOMAIN-CONTAINING PROTEIN"/>
    <property type="match status" value="1"/>
</dbReference>
<comment type="catalytic activity">
    <reaction evidence="4">
        <text>NAD(+) + H2O = ADP-D-ribose + nicotinamide + H(+)</text>
        <dbReference type="Rhea" id="RHEA:16301"/>
        <dbReference type="ChEBI" id="CHEBI:15377"/>
        <dbReference type="ChEBI" id="CHEBI:15378"/>
        <dbReference type="ChEBI" id="CHEBI:17154"/>
        <dbReference type="ChEBI" id="CHEBI:57540"/>
        <dbReference type="ChEBI" id="CHEBI:57967"/>
        <dbReference type="EC" id="3.2.2.6"/>
    </reaction>
    <physiologicalReaction direction="left-to-right" evidence="4">
        <dbReference type="Rhea" id="RHEA:16302"/>
    </physiologicalReaction>
</comment>
<sequence length="214" mass="23945">MEGRLIFLALAALLGSLSIACLFSMGKKRKITDLPSAETFQHYEPSPVQHRKKYDVFLSFRGPDVRNTLVDQLFNSLTTAGFNVFCDEEKLGKGKKINDSLEDAIRHSTVHIPIISANYAGSPWCLNELSLIWNCKSTCTGTRIIPLFYNVKPQDVRYPDKKGSPYAKAIQKHKEKGRHNGEEMDGWRKALHGVSLLSGWSLAQTTAVFETTAV</sequence>
<dbReference type="Gene3D" id="3.40.50.10140">
    <property type="entry name" value="Toll/interleukin-1 receptor homology (TIR) domain"/>
    <property type="match status" value="1"/>
</dbReference>
<dbReference type="GO" id="GO:0007165">
    <property type="term" value="P:signal transduction"/>
    <property type="evidence" value="ECO:0007669"/>
    <property type="project" value="InterPro"/>
</dbReference>
<dbReference type="InterPro" id="IPR000157">
    <property type="entry name" value="TIR_dom"/>
</dbReference>
<evidence type="ECO:0000313" key="6">
    <source>
        <dbReference type="EMBL" id="JAG88088.1"/>
    </source>
</evidence>
<evidence type="ECO:0000259" key="5">
    <source>
        <dbReference type="PROSITE" id="PS50104"/>
    </source>
</evidence>
<dbReference type="SUPFAM" id="SSF52200">
    <property type="entry name" value="Toll/Interleukin receptor TIR domain"/>
    <property type="match status" value="1"/>
</dbReference>
<dbReference type="PROSITE" id="PS51257">
    <property type="entry name" value="PROKAR_LIPOPROTEIN"/>
    <property type="match status" value="1"/>
</dbReference>
<dbReference type="EMBL" id="GCHU01009909">
    <property type="protein sequence ID" value="JAG88088.1"/>
    <property type="molecule type" value="Transcribed_RNA"/>
</dbReference>
<dbReference type="Pfam" id="PF01582">
    <property type="entry name" value="TIR"/>
    <property type="match status" value="1"/>
</dbReference>
<evidence type="ECO:0000256" key="3">
    <source>
        <dbReference type="ARBA" id="ARBA00023027"/>
    </source>
</evidence>
<reference evidence="6" key="1">
    <citation type="submission" date="2015-02" db="EMBL/GenBank/DDBJ databases">
        <title>A transcriptome of Wollemia nobilis - a relic of Gondwana.</title>
        <authorList>
            <person name="Chia J.Y."/>
            <person name="Leong Y.S."/>
            <person name="Abdul Karim S."/>
            <person name="Wan Azmi N."/>
            <person name="Hercus R."/>
            <person name="Croft L."/>
        </authorList>
    </citation>
    <scope>NUCLEOTIDE SEQUENCE</scope>
    <source>
        <strain evidence="6">MaeBrown</strain>
        <tissue evidence="6">Leaf</tissue>
    </source>
</reference>
<keyword evidence="2" id="KW-0378">Hydrolase</keyword>
<dbReference type="PROSITE" id="PS50104">
    <property type="entry name" value="TIR"/>
    <property type="match status" value="1"/>
</dbReference>
<dbReference type="SMART" id="SM00255">
    <property type="entry name" value="TIR"/>
    <property type="match status" value="1"/>
</dbReference>
<evidence type="ECO:0000256" key="1">
    <source>
        <dbReference type="ARBA" id="ARBA00011982"/>
    </source>
</evidence>
<protein>
    <recommendedName>
        <fullName evidence="1">ADP-ribosyl cyclase/cyclic ADP-ribose hydrolase</fullName>
        <ecNumber evidence="1">3.2.2.6</ecNumber>
    </recommendedName>
</protein>
<evidence type="ECO:0000256" key="2">
    <source>
        <dbReference type="ARBA" id="ARBA00022801"/>
    </source>
</evidence>
<organism evidence="6">
    <name type="scientific">Wollemia nobilis</name>
    <dbReference type="NCBI Taxonomy" id="56998"/>
    <lineage>
        <taxon>Eukaryota</taxon>
        <taxon>Viridiplantae</taxon>
        <taxon>Streptophyta</taxon>
        <taxon>Embryophyta</taxon>
        <taxon>Tracheophyta</taxon>
        <taxon>Spermatophyta</taxon>
        <taxon>Pinopsida</taxon>
        <taxon>Pinidae</taxon>
        <taxon>Conifers II</taxon>
        <taxon>Araucariales</taxon>
        <taxon>Araucariaceae</taxon>
        <taxon>Wollemia</taxon>
    </lineage>
</organism>
<dbReference type="PANTHER" id="PTHR32009">
    <property type="entry name" value="TMV RESISTANCE PROTEIN N-LIKE"/>
    <property type="match status" value="1"/>
</dbReference>
<dbReference type="AlphaFoldDB" id="A0A0C9S8Z8"/>
<accession>A0A0C9S8Z8</accession>
<keyword evidence="3" id="KW-0520">NAD</keyword>
<proteinExistence type="predicted"/>
<evidence type="ECO:0000256" key="4">
    <source>
        <dbReference type="ARBA" id="ARBA00047304"/>
    </source>
</evidence>